<protein>
    <submittedName>
        <fullName evidence="7">DUF423 domain-containing protein</fullName>
    </submittedName>
</protein>
<comment type="subcellular location">
    <subcellularLocation>
        <location evidence="1">Membrane</location>
        <topology evidence="1">Multi-pass membrane protein</topology>
    </subcellularLocation>
</comment>
<sequence length="124" mass="13736">MQKIILSIAGLSGMLAVGLGAFGAHKLEPILIANETLDTYQTASDYHFYHTFLLLVIGLLSRRIPKKYIKTTFLFTLIGMIIFSGSLYIYSLNGIKTFAMITPIGGVSLIIGWIVFIIAVFFKK</sequence>
<reference evidence="7 8" key="1">
    <citation type="submission" date="2022-11" db="EMBL/GenBank/DDBJ databases">
        <title>The characterization of three novel Bacteroidetes species and genomic analysis of their roles in tidal elemental geochemical cycles.</title>
        <authorList>
            <person name="Ma K."/>
        </authorList>
    </citation>
    <scope>NUCLEOTIDE SEQUENCE [LARGE SCALE GENOMIC DNA]</scope>
    <source>
        <strain evidence="7 8">M17</strain>
    </source>
</reference>
<evidence type="ECO:0000256" key="3">
    <source>
        <dbReference type="ARBA" id="ARBA00022692"/>
    </source>
</evidence>
<keyword evidence="4 6" id="KW-1133">Transmembrane helix</keyword>
<dbReference type="Pfam" id="PF04241">
    <property type="entry name" value="DUF423"/>
    <property type="match status" value="1"/>
</dbReference>
<feature type="transmembrane region" description="Helical" evidence="6">
    <location>
        <begin position="47"/>
        <end position="65"/>
    </location>
</feature>
<dbReference type="PANTHER" id="PTHR43461">
    <property type="entry name" value="TRANSMEMBRANE PROTEIN 256"/>
    <property type="match status" value="1"/>
</dbReference>
<accession>A0ABT3RNA7</accession>
<evidence type="ECO:0000256" key="2">
    <source>
        <dbReference type="ARBA" id="ARBA00009694"/>
    </source>
</evidence>
<proteinExistence type="inferred from homology"/>
<keyword evidence="5 6" id="KW-0472">Membrane</keyword>
<dbReference type="PANTHER" id="PTHR43461:SF1">
    <property type="entry name" value="TRANSMEMBRANE PROTEIN 256"/>
    <property type="match status" value="1"/>
</dbReference>
<keyword evidence="8" id="KW-1185">Reference proteome</keyword>
<evidence type="ECO:0000313" key="8">
    <source>
        <dbReference type="Proteomes" id="UP001209885"/>
    </source>
</evidence>
<gene>
    <name evidence="7" type="ORF">OO013_03060</name>
</gene>
<keyword evidence="3 6" id="KW-0812">Transmembrane</keyword>
<feature type="transmembrane region" description="Helical" evidence="6">
    <location>
        <begin position="98"/>
        <end position="122"/>
    </location>
</feature>
<dbReference type="InterPro" id="IPR006696">
    <property type="entry name" value="DUF423"/>
</dbReference>
<evidence type="ECO:0000256" key="4">
    <source>
        <dbReference type="ARBA" id="ARBA00022989"/>
    </source>
</evidence>
<dbReference type="RefSeq" id="WP_266055167.1">
    <property type="nucleotide sequence ID" value="NZ_JAPFQN010000002.1"/>
</dbReference>
<dbReference type="Proteomes" id="UP001209885">
    <property type="component" value="Unassembled WGS sequence"/>
</dbReference>
<comment type="similarity">
    <text evidence="2">Belongs to the UPF0382 family.</text>
</comment>
<organism evidence="7 8">
    <name type="scientific">Mangrovivirga halotolerans</name>
    <dbReference type="NCBI Taxonomy" id="2993936"/>
    <lineage>
        <taxon>Bacteria</taxon>
        <taxon>Pseudomonadati</taxon>
        <taxon>Bacteroidota</taxon>
        <taxon>Cytophagia</taxon>
        <taxon>Cytophagales</taxon>
        <taxon>Mangrovivirgaceae</taxon>
        <taxon>Mangrovivirga</taxon>
    </lineage>
</organism>
<evidence type="ECO:0000313" key="7">
    <source>
        <dbReference type="EMBL" id="MCX2742828.1"/>
    </source>
</evidence>
<evidence type="ECO:0000256" key="1">
    <source>
        <dbReference type="ARBA" id="ARBA00004141"/>
    </source>
</evidence>
<evidence type="ECO:0000256" key="6">
    <source>
        <dbReference type="SAM" id="Phobius"/>
    </source>
</evidence>
<feature type="transmembrane region" description="Helical" evidence="6">
    <location>
        <begin position="72"/>
        <end position="92"/>
    </location>
</feature>
<evidence type="ECO:0000256" key="5">
    <source>
        <dbReference type="ARBA" id="ARBA00023136"/>
    </source>
</evidence>
<name>A0ABT3RNA7_9BACT</name>
<dbReference type="EMBL" id="JAPFQN010000002">
    <property type="protein sequence ID" value="MCX2742828.1"/>
    <property type="molecule type" value="Genomic_DNA"/>
</dbReference>
<comment type="caution">
    <text evidence="7">The sequence shown here is derived from an EMBL/GenBank/DDBJ whole genome shotgun (WGS) entry which is preliminary data.</text>
</comment>